<reference evidence="2 3" key="1">
    <citation type="journal article" date="2021" name="Microbiol. Spectr.">
        <title>A Single Bacterium Capable of Oxidation and Reduction of Iron at Circumneutral pH.</title>
        <authorList>
            <person name="Kato S."/>
            <person name="Ohkuma M."/>
        </authorList>
    </citation>
    <scope>NUCLEOTIDE SEQUENCE [LARGE SCALE GENOMIC DNA]</scope>
    <source>
        <strain evidence="2 3">MIZ03</strain>
    </source>
</reference>
<dbReference type="Proteomes" id="UP000824366">
    <property type="component" value="Chromosome"/>
</dbReference>
<dbReference type="Pfam" id="PF13466">
    <property type="entry name" value="STAS_2"/>
    <property type="match status" value="1"/>
</dbReference>
<dbReference type="EMBL" id="AP024238">
    <property type="protein sequence ID" value="BCO26004.1"/>
    <property type="molecule type" value="Genomic_DNA"/>
</dbReference>
<dbReference type="InterPro" id="IPR036513">
    <property type="entry name" value="STAS_dom_sf"/>
</dbReference>
<dbReference type="SUPFAM" id="SSF52091">
    <property type="entry name" value="SpoIIaa-like"/>
    <property type="match status" value="1"/>
</dbReference>
<feature type="domain" description="MlaB-like STAS" evidence="1">
    <location>
        <begin position="497"/>
        <end position="572"/>
    </location>
</feature>
<gene>
    <name evidence="2" type="ORF">MIZ03_0883</name>
</gene>
<sequence length="583" mass="64318">MATQDNNLGLLSKVAKFVRNPNTDWSNLGKEEPAQESPEGKLALKHMIERKRQNDAVRRREFDQLRKLRQVSVAGKTDLAQNHFDYRGSTGYSDLDERATTLKKIDEIEAQMSNQWWKGRPNNVSSSTMGTQDPRPTRTTGLIAHSENYSQFDSTQNSNLPQTADVTSTQAGEGHELDFQQTNLVESHSAVQTSGFDASAHSVFSESKMMSVDMGKSLSDPELEEAAIRFANGDDEGAEAVLLAALNAAGTSMEVADGMAAALFDLYRGTGQQASFESLALECAQRFGRSAPGWFSTPQELGRERLPTPAAVIKKPATARRIWQCPAELDEADVLQLRAFIQDQPQPCCLDWGHLQTMTPRAAEQLSELMARWCDQVMRLCFDGQESLQLLLQACTPMGDSSVPSYWWQLRLDLLRLLRLPNEFEQVAIDFCVTYELSPPSWVPPRCELVAASAMQDHVIPESAQVGQAAEDFLLSPEVPDSGMLAPMQQSTKYLALTGDVLGDIESLTDDLQAAVQGQAVGVVSCAQLIRVDFSAAGSLLNWVAHVESQGGHIEFRDVPRLVAAFFHLIGIYEHARVTVRTN</sequence>
<evidence type="ECO:0000259" key="1">
    <source>
        <dbReference type="Pfam" id="PF13466"/>
    </source>
</evidence>
<dbReference type="RefSeq" id="WP_223908796.1">
    <property type="nucleotide sequence ID" value="NZ_AP024238.1"/>
</dbReference>
<evidence type="ECO:0000313" key="3">
    <source>
        <dbReference type="Proteomes" id="UP000824366"/>
    </source>
</evidence>
<evidence type="ECO:0000313" key="2">
    <source>
        <dbReference type="EMBL" id="BCO26004.1"/>
    </source>
</evidence>
<protein>
    <recommendedName>
        <fullName evidence="1">MlaB-like STAS domain-containing protein</fullName>
    </recommendedName>
</protein>
<name>A0ABN6D276_9BURK</name>
<organism evidence="2 3">
    <name type="scientific">Rhodoferax lithotrophicus</name>
    <dbReference type="NCBI Taxonomy" id="2798804"/>
    <lineage>
        <taxon>Bacteria</taxon>
        <taxon>Pseudomonadati</taxon>
        <taxon>Pseudomonadota</taxon>
        <taxon>Betaproteobacteria</taxon>
        <taxon>Burkholderiales</taxon>
        <taxon>Comamonadaceae</taxon>
        <taxon>Rhodoferax</taxon>
    </lineage>
</organism>
<accession>A0ABN6D276</accession>
<proteinExistence type="predicted"/>
<keyword evidence="3" id="KW-1185">Reference proteome</keyword>
<dbReference type="InterPro" id="IPR058548">
    <property type="entry name" value="MlaB-like_STAS"/>
</dbReference>